<keyword evidence="1 4" id="KW-0378">Hydrolase</keyword>
<evidence type="ECO:0000256" key="3">
    <source>
        <dbReference type="ARBA" id="ARBA00023098"/>
    </source>
</evidence>
<feature type="short sequence motif" description="GXSXG" evidence="4">
    <location>
        <begin position="60"/>
        <end position="64"/>
    </location>
</feature>
<evidence type="ECO:0000256" key="4">
    <source>
        <dbReference type="PROSITE-ProRule" id="PRU01161"/>
    </source>
</evidence>
<dbReference type="PROSITE" id="PS51635">
    <property type="entry name" value="PNPLA"/>
    <property type="match status" value="1"/>
</dbReference>
<dbReference type="SUPFAM" id="SSF52151">
    <property type="entry name" value="FabD/lysophospholipase-like"/>
    <property type="match status" value="1"/>
</dbReference>
<evidence type="ECO:0000256" key="1">
    <source>
        <dbReference type="ARBA" id="ARBA00022801"/>
    </source>
</evidence>
<organism evidence="6 7">
    <name type="scientific">Limibacillus halophilus</name>
    <dbReference type="NCBI Taxonomy" id="1579333"/>
    <lineage>
        <taxon>Bacteria</taxon>
        <taxon>Pseudomonadati</taxon>
        <taxon>Pseudomonadota</taxon>
        <taxon>Alphaproteobacteria</taxon>
        <taxon>Rhodospirillales</taxon>
        <taxon>Rhodovibrionaceae</taxon>
        <taxon>Limibacillus</taxon>
    </lineage>
</organism>
<name>A0A839SS99_9PROT</name>
<dbReference type="EMBL" id="JACHXA010000002">
    <property type="protein sequence ID" value="MBB3064590.1"/>
    <property type="molecule type" value="Genomic_DNA"/>
</dbReference>
<dbReference type="PANTHER" id="PTHR14226">
    <property type="entry name" value="NEUROPATHY TARGET ESTERASE/SWISS CHEESE D.MELANOGASTER"/>
    <property type="match status" value="1"/>
</dbReference>
<dbReference type="InterPro" id="IPR016035">
    <property type="entry name" value="Acyl_Trfase/lysoPLipase"/>
</dbReference>
<reference evidence="6 7" key="1">
    <citation type="submission" date="2020-08" db="EMBL/GenBank/DDBJ databases">
        <title>Genomic Encyclopedia of Type Strains, Phase III (KMG-III): the genomes of soil and plant-associated and newly described type strains.</title>
        <authorList>
            <person name="Whitman W."/>
        </authorList>
    </citation>
    <scope>NUCLEOTIDE SEQUENCE [LARGE SCALE GENOMIC DNA]</scope>
    <source>
        <strain evidence="6 7">CECT 8803</strain>
    </source>
</reference>
<evidence type="ECO:0000256" key="2">
    <source>
        <dbReference type="ARBA" id="ARBA00022963"/>
    </source>
</evidence>
<comment type="caution">
    <text evidence="6">The sequence shown here is derived from an EMBL/GenBank/DDBJ whole genome shotgun (WGS) entry which is preliminary data.</text>
</comment>
<accession>A0A839SS99</accession>
<keyword evidence="2 4" id="KW-0442">Lipid degradation</keyword>
<protein>
    <submittedName>
        <fullName evidence="6">NTE family protein</fullName>
    </submittedName>
</protein>
<dbReference type="Proteomes" id="UP000581135">
    <property type="component" value="Unassembled WGS sequence"/>
</dbReference>
<dbReference type="AlphaFoldDB" id="A0A839SS99"/>
<gene>
    <name evidence="6" type="ORF">FHR98_000862</name>
</gene>
<dbReference type="Pfam" id="PF01734">
    <property type="entry name" value="Patatin"/>
    <property type="match status" value="1"/>
</dbReference>
<feature type="short sequence motif" description="DGA/G" evidence="4">
    <location>
        <begin position="214"/>
        <end position="216"/>
    </location>
</feature>
<dbReference type="RefSeq" id="WP_183415399.1">
    <property type="nucleotide sequence ID" value="NZ_JACHXA010000002.1"/>
</dbReference>
<keyword evidence="7" id="KW-1185">Reference proteome</keyword>
<feature type="domain" description="PNPLA" evidence="5">
    <location>
        <begin position="28"/>
        <end position="227"/>
    </location>
</feature>
<evidence type="ECO:0000259" key="5">
    <source>
        <dbReference type="PROSITE" id="PS51635"/>
    </source>
</evidence>
<feature type="short sequence motif" description="GXGXXG" evidence="4">
    <location>
        <begin position="32"/>
        <end position="37"/>
    </location>
</feature>
<feature type="active site" description="Nucleophile" evidence="4">
    <location>
        <position position="62"/>
    </location>
</feature>
<dbReference type="PANTHER" id="PTHR14226:SF78">
    <property type="entry name" value="SLR0060 PROTEIN"/>
    <property type="match status" value="1"/>
</dbReference>
<sequence length="357" mass="39235">MTGNTAAACSLGRQDVWPQGPQVKTVNLALQGGGAHGAFTWGVLDRLLEDDRIAIDAVTGTSAGAVNGAAMAYGLAVGGREKAREVLSSVWRQASVLSALSPLQPTMLDRMMGLGRMDYSPGYRALEYMSRLFSPYEFNSLDINPLRAVLSSEIDFDVLKDCAAVKLFVSATNVRRGRIKIFDLAEMSVDAILASACLPYIHRAVEIDGEAYWDGGYMGNPAIYPLIYGSDCRDVLLVQINPINIEETPTTAQAIIDRLNTITFNAGLMREMRAVQFVSELVDKGFDDGGKLKRMLMHVIDAEDFMRELGTSSKLNADWGFLHRLFELGRARTDDWLAENFEALGKRDTVDLEASYL</sequence>
<proteinExistence type="predicted"/>
<dbReference type="GO" id="GO:0016042">
    <property type="term" value="P:lipid catabolic process"/>
    <property type="evidence" value="ECO:0007669"/>
    <property type="project" value="UniProtKB-UniRule"/>
</dbReference>
<evidence type="ECO:0000313" key="7">
    <source>
        <dbReference type="Proteomes" id="UP000581135"/>
    </source>
</evidence>
<evidence type="ECO:0000313" key="6">
    <source>
        <dbReference type="EMBL" id="MBB3064590.1"/>
    </source>
</evidence>
<dbReference type="GO" id="GO:0016787">
    <property type="term" value="F:hydrolase activity"/>
    <property type="evidence" value="ECO:0007669"/>
    <property type="project" value="UniProtKB-UniRule"/>
</dbReference>
<dbReference type="Gene3D" id="3.40.1090.10">
    <property type="entry name" value="Cytosolic phospholipase A2 catalytic domain"/>
    <property type="match status" value="2"/>
</dbReference>
<dbReference type="InterPro" id="IPR002641">
    <property type="entry name" value="PNPLA_dom"/>
</dbReference>
<feature type="active site" description="Proton acceptor" evidence="4">
    <location>
        <position position="214"/>
    </location>
</feature>
<keyword evidence="3 4" id="KW-0443">Lipid metabolism</keyword>
<dbReference type="InterPro" id="IPR050301">
    <property type="entry name" value="NTE"/>
</dbReference>